<evidence type="ECO:0000256" key="1">
    <source>
        <dbReference type="ARBA" id="ARBA00004245"/>
    </source>
</evidence>
<feature type="compositionally biased region" description="Basic and acidic residues" evidence="6">
    <location>
        <begin position="398"/>
        <end position="443"/>
    </location>
</feature>
<dbReference type="OMA" id="HVESVQH"/>
<dbReference type="GO" id="GO:0008017">
    <property type="term" value="F:microtubule binding"/>
    <property type="evidence" value="ECO:0007669"/>
    <property type="project" value="InterPro"/>
</dbReference>
<reference evidence="8 9" key="2">
    <citation type="journal article" date="2018" name="Plant J.">
        <title>The Physcomitrella patens chromosome-scale assembly reveals moss genome structure and evolution.</title>
        <authorList>
            <person name="Lang D."/>
            <person name="Ullrich K.K."/>
            <person name="Murat F."/>
            <person name="Fuchs J."/>
            <person name="Jenkins J."/>
            <person name="Haas F.B."/>
            <person name="Piednoel M."/>
            <person name="Gundlach H."/>
            <person name="Van Bel M."/>
            <person name="Meyberg R."/>
            <person name="Vives C."/>
            <person name="Morata J."/>
            <person name="Symeonidi A."/>
            <person name="Hiss M."/>
            <person name="Muchero W."/>
            <person name="Kamisugi Y."/>
            <person name="Saleh O."/>
            <person name="Blanc G."/>
            <person name="Decker E.L."/>
            <person name="van Gessel N."/>
            <person name="Grimwood J."/>
            <person name="Hayes R.D."/>
            <person name="Graham S.W."/>
            <person name="Gunter L.E."/>
            <person name="McDaniel S.F."/>
            <person name="Hoernstein S.N.W."/>
            <person name="Larsson A."/>
            <person name="Li F.W."/>
            <person name="Perroud P.F."/>
            <person name="Phillips J."/>
            <person name="Ranjan P."/>
            <person name="Rokshar D.S."/>
            <person name="Rothfels C.J."/>
            <person name="Schneider L."/>
            <person name="Shu S."/>
            <person name="Stevenson D.W."/>
            <person name="Thummler F."/>
            <person name="Tillich M."/>
            <person name="Villarreal Aguilar J.C."/>
            <person name="Widiez T."/>
            <person name="Wong G.K."/>
            <person name="Wymore A."/>
            <person name="Zhang Y."/>
            <person name="Zimmer A.D."/>
            <person name="Quatrano R.S."/>
            <person name="Mayer K.F.X."/>
            <person name="Goodstein D."/>
            <person name="Casacuberta J.M."/>
            <person name="Vandepoele K."/>
            <person name="Reski R."/>
            <person name="Cuming A.C."/>
            <person name="Tuskan G.A."/>
            <person name="Maumus F."/>
            <person name="Salse J."/>
            <person name="Schmutz J."/>
            <person name="Rensing S.A."/>
        </authorList>
    </citation>
    <scope>NUCLEOTIDE SEQUENCE [LARGE SCALE GENOMIC DNA]</scope>
    <source>
        <strain evidence="8 9">cv. Gransden 2004</strain>
    </source>
</reference>
<evidence type="ECO:0000256" key="4">
    <source>
        <dbReference type="ARBA" id="ARBA00022701"/>
    </source>
</evidence>
<keyword evidence="5" id="KW-0206">Cytoskeleton</keyword>
<feature type="region of interest" description="Disordered" evidence="6">
    <location>
        <begin position="147"/>
        <end position="168"/>
    </location>
</feature>
<dbReference type="GeneID" id="112293146"/>
<gene>
    <name evidence="8" type="primary">LOC112293146</name>
</gene>
<dbReference type="PANTHER" id="PTHR46372:SF2">
    <property type="entry name" value="PROTEIN WVD2-LIKE 3"/>
    <property type="match status" value="1"/>
</dbReference>
<dbReference type="EnsemblPlants" id="Pp3c1_11980V3.3">
    <property type="protein sequence ID" value="Pp3c1_11980V3.3"/>
    <property type="gene ID" value="Pp3c1_11980"/>
</dbReference>
<dbReference type="Gramene" id="Pp3c1_11980V3.3">
    <property type="protein sequence ID" value="Pp3c1_11980V3.3"/>
    <property type="gene ID" value="Pp3c1_11980"/>
</dbReference>
<dbReference type="Pfam" id="PF06886">
    <property type="entry name" value="TPX2"/>
    <property type="match status" value="1"/>
</dbReference>
<evidence type="ECO:0000256" key="5">
    <source>
        <dbReference type="ARBA" id="ARBA00023212"/>
    </source>
</evidence>
<name>A0A7I4BX71_PHYPA</name>
<dbReference type="Proteomes" id="UP000006727">
    <property type="component" value="Chromosome 1"/>
</dbReference>
<comment type="subcellular location">
    <subcellularLocation>
        <location evidence="1">Cytoplasm</location>
        <location evidence="1">Cytoskeleton</location>
    </subcellularLocation>
</comment>
<dbReference type="Gramene" id="Pp3c1_11980V3.2">
    <property type="protein sequence ID" value="Pp3c1_11980V3.2"/>
    <property type="gene ID" value="Pp3c1_11980"/>
</dbReference>
<sequence length="536" mass="58561">MAQEVKVSVSDDHTLKPLQSDGEDADFPEFEFPVGDGGDDDISSPNLEGISAVSNKSVDMSPKKMPPALREEATETLLARVSVRLSEEVAQPEVSKHVVTEMSKPASVLLEGPKRKVLQSNPSFKSLVNILGERTASPTRLDSLKLGKKHRENGELKNETEVDSEEGKLTAPAHIKRLSLVSRATQTQSTGGKTKLANELSVNALVEKFSRNKLLEEAARALSGTSTPRNLSERRTMADRSRSPVPRHLQDNGNSDGKRALSPVPGNTANAKNLLCPRRSVTTGSTRTVSDRSVSPIPRASSWKDSVYGDVPKEKRPNFSAPSPPTPPPRFLTPTRAAALKAVKPPATPNHASSKGSLHTAFGITTPAKEIQKKNLASSKPDHPKATVTEPAGFNFRTDQRAERRKDYNAKVEERLKLKEAERKRQEQKAQEEKEAQLRELRKSLTYKANPVPRFYQEPAPIPPEIRKPAPTRAKSPNFTAPRRRESCPGSTVSESGRTSPLRSSSRLLRSGVSSTGNEVIELKNQASQSGFLSPC</sequence>
<feature type="domain" description="TPX2 C-terminal" evidence="7">
    <location>
        <begin position="394"/>
        <end position="463"/>
    </location>
</feature>
<dbReference type="KEGG" id="ppp:112293146"/>
<accession>A0A7I4BX71</accession>
<feature type="compositionally biased region" description="Polar residues" evidence="6">
    <location>
        <begin position="525"/>
        <end position="536"/>
    </location>
</feature>
<feature type="compositionally biased region" description="Low complexity" evidence="6">
    <location>
        <begin position="494"/>
        <end position="517"/>
    </location>
</feature>
<dbReference type="InterPro" id="IPR027329">
    <property type="entry name" value="TPX2_C"/>
</dbReference>
<evidence type="ECO:0000313" key="8">
    <source>
        <dbReference type="EnsemblPlants" id="Pp3c1_11980V3.2"/>
    </source>
</evidence>
<feature type="compositionally biased region" description="Low complexity" evidence="6">
    <location>
        <begin position="278"/>
        <end position="295"/>
    </location>
</feature>
<dbReference type="EMBL" id="ABEU02000001">
    <property type="status" value="NOT_ANNOTATED_CDS"/>
    <property type="molecule type" value="Genomic_DNA"/>
</dbReference>
<dbReference type="PANTHER" id="PTHR46372">
    <property type="entry name" value="PROTEIN WVD2-LIKE 3"/>
    <property type="match status" value="1"/>
</dbReference>
<keyword evidence="9" id="KW-1185">Reference proteome</keyword>
<feature type="region of interest" description="Disordered" evidence="6">
    <location>
        <begin position="1"/>
        <end position="46"/>
    </location>
</feature>
<dbReference type="GO" id="GO:0000226">
    <property type="term" value="P:microtubule cytoskeleton organization"/>
    <property type="evidence" value="ECO:0007669"/>
    <property type="project" value="InterPro"/>
</dbReference>
<organism evidence="8 9">
    <name type="scientific">Physcomitrium patens</name>
    <name type="common">Spreading-leaved earth moss</name>
    <name type="synonym">Physcomitrella patens</name>
    <dbReference type="NCBI Taxonomy" id="3218"/>
    <lineage>
        <taxon>Eukaryota</taxon>
        <taxon>Viridiplantae</taxon>
        <taxon>Streptophyta</taxon>
        <taxon>Embryophyta</taxon>
        <taxon>Bryophyta</taxon>
        <taxon>Bryophytina</taxon>
        <taxon>Bryopsida</taxon>
        <taxon>Funariidae</taxon>
        <taxon>Funariales</taxon>
        <taxon>Funariaceae</taxon>
        <taxon>Physcomitrium</taxon>
    </lineage>
</organism>
<evidence type="ECO:0000313" key="9">
    <source>
        <dbReference type="Proteomes" id="UP000006727"/>
    </source>
</evidence>
<evidence type="ECO:0000259" key="7">
    <source>
        <dbReference type="Pfam" id="PF06886"/>
    </source>
</evidence>
<dbReference type="EnsemblPlants" id="Pp3c1_11980V3.2">
    <property type="protein sequence ID" value="Pp3c1_11980V3.2"/>
    <property type="gene ID" value="Pp3c1_11980"/>
</dbReference>
<proteinExistence type="inferred from homology"/>
<comment type="similarity">
    <text evidence="2">Belongs to the TPX2 family.</text>
</comment>
<feature type="compositionally biased region" description="Basic and acidic residues" evidence="6">
    <location>
        <begin position="231"/>
        <end position="242"/>
    </location>
</feature>
<evidence type="ECO:0000256" key="3">
    <source>
        <dbReference type="ARBA" id="ARBA00022490"/>
    </source>
</evidence>
<dbReference type="GO" id="GO:0005874">
    <property type="term" value="C:microtubule"/>
    <property type="evidence" value="ECO:0007669"/>
    <property type="project" value="UniProtKB-KW"/>
</dbReference>
<reference evidence="8 9" key="1">
    <citation type="journal article" date="2008" name="Science">
        <title>The Physcomitrella genome reveals evolutionary insights into the conquest of land by plants.</title>
        <authorList>
            <person name="Rensing S."/>
            <person name="Lang D."/>
            <person name="Zimmer A."/>
            <person name="Terry A."/>
            <person name="Salamov A."/>
            <person name="Shapiro H."/>
            <person name="Nishiyama T."/>
            <person name="Perroud P.-F."/>
            <person name="Lindquist E."/>
            <person name="Kamisugi Y."/>
            <person name="Tanahashi T."/>
            <person name="Sakakibara K."/>
            <person name="Fujita T."/>
            <person name="Oishi K."/>
            <person name="Shin-I T."/>
            <person name="Kuroki Y."/>
            <person name="Toyoda A."/>
            <person name="Suzuki Y."/>
            <person name="Hashimoto A."/>
            <person name="Yamaguchi K."/>
            <person name="Sugano A."/>
            <person name="Kohara Y."/>
            <person name="Fujiyama A."/>
            <person name="Anterola A."/>
            <person name="Aoki S."/>
            <person name="Ashton N."/>
            <person name="Barbazuk W.B."/>
            <person name="Barker E."/>
            <person name="Bennetzen J."/>
            <person name="Bezanilla M."/>
            <person name="Blankenship R."/>
            <person name="Cho S.H."/>
            <person name="Dutcher S."/>
            <person name="Estelle M."/>
            <person name="Fawcett J.A."/>
            <person name="Gundlach H."/>
            <person name="Hanada K."/>
            <person name="Heyl A."/>
            <person name="Hicks K.A."/>
            <person name="Hugh J."/>
            <person name="Lohr M."/>
            <person name="Mayer K."/>
            <person name="Melkozernov A."/>
            <person name="Murata T."/>
            <person name="Nelson D."/>
            <person name="Pils B."/>
            <person name="Prigge M."/>
            <person name="Reiss B."/>
            <person name="Renner T."/>
            <person name="Rombauts S."/>
            <person name="Rushton P."/>
            <person name="Sanderfoot A."/>
            <person name="Schween G."/>
            <person name="Shiu S.-H."/>
            <person name="Stueber K."/>
            <person name="Theodoulou F.L."/>
            <person name="Tu H."/>
            <person name="Van de Peer Y."/>
            <person name="Verrier P.J."/>
            <person name="Waters E."/>
            <person name="Wood A."/>
            <person name="Yang L."/>
            <person name="Cove D."/>
            <person name="Cuming A."/>
            <person name="Hasebe M."/>
            <person name="Lucas S."/>
            <person name="Mishler D.B."/>
            <person name="Reski R."/>
            <person name="Grigoriev I."/>
            <person name="Quatrano R.S."/>
            <person name="Boore J.L."/>
        </authorList>
    </citation>
    <scope>NUCLEOTIDE SEQUENCE [LARGE SCALE GENOMIC DNA]</scope>
    <source>
        <strain evidence="8 9">cv. Gransden 2004</strain>
    </source>
</reference>
<evidence type="ECO:0000256" key="6">
    <source>
        <dbReference type="SAM" id="MobiDB-lite"/>
    </source>
</evidence>
<dbReference type="RefSeq" id="XP_024398441.1">
    <property type="nucleotide sequence ID" value="XM_024542673.2"/>
</dbReference>
<feature type="compositionally biased region" description="Pro residues" evidence="6">
    <location>
        <begin position="322"/>
        <end position="331"/>
    </location>
</feature>
<keyword evidence="4" id="KW-0493">Microtubule</keyword>
<dbReference type="AlphaFoldDB" id="A0A7I4BX71"/>
<protein>
    <recommendedName>
        <fullName evidence="7">TPX2 C-terminal domain-containing protein</fullName>
    </recommendedName>
</protein>
<feature type="region of interest" description="Disordered" evidence="6">
    <location>
        <begin position="220"/>
        <end position="536"/>
    </location>
</feature>
<feature type="compositionally biased region" description="Basic and acidic residues" evidence="6">
    <location>
        <begin position="152"/>
        <end position="168"/>
    </location>
</feature>
<keyword evidence="3" id="KW-0963">Cytoplasm</keyword>
<dbReference type="OrthoDB" id="1925970at2759"/>
<dbReference type="InterPro" id="IPR044806">
    <property type="entry name" value="WVD2/WDL1-4"/>
</dbReference>
<reference evidence="8" key="3">
    <citation type="submission" date="2020-12" db="UniProtKB">
        <authorList>
            <consortium name="EnsemblPlants"/>
        </authorList>
    </citation>
    <scope>IDENTIFICATION</scope>
</reference>
<evidence type="ECO:0000256" key="2">
    <source>
        <dbReference type="ARBA" id="ARBA00005885"/>
    </source>
</evidence>